<keyword evidence="1" id="KW-0812">Transmembrane</keyword>
<organism evidence="2 3">
    <name type="scientific">Ancylostoma ceylanicum</name>
    <dbReference type="NCBI Taxonomy" id="53326"/>
    <lineage>
        <taxon>Eukaryota</taxon>
        <taxon>Metazoa</taxon>
        <taxon>Ecdysozoa</taxon>
        <taxon>Nematoda</taxon>
        <taxon>Chromadorea</taxon>
        <taxon>Rhabditida</taxon>
        <taxon>Rhabditina</taxon>
        <taxon>Rhabditomorpha</taxon>
        <taxon>Strongyloidea</taxon>
        <taxon>Ancylostomatidae</taxon>
        <taxon>Ancylostomatinae</taxon>
        <taxon>Ancylostoma</taxon>
    </lineage>
</organism>
<reference evidence="3" key="1">
    <citation type="journal article" date="2015" name="Nat. Genet.">
        <title>The genome and transcriptome of the zoonotic hookworm Ancylostoma ceylanicum identify infection-specific gene families.</title>
        <authorList>
            <person name="Schwarz E.M."/>
            <person name="Hu Y."/>
            <person name="Antoshechkin I."/>
            <person name="Miller M.M."/>
            <person name="Sternberg P.W."/>
            <person name="Aroian R.V."/>
        </authorList>
    </citation>
    <scope>NUCLEOTIDE SEQUENCE</scope>
    <source>
        <strain evidence="3">HY135</strain>
    </source>
</reference>
<protein>
    <submittedName>
        <fullName evidence="2">Uncharacterized protein</fullName>
    </submittedName>
</protein>
<feature type="transmembrane region" description="Helical" evidence="1">
    <location>
        <begin position="133"/>
        <end position="153"/>
    </location>
</feature>
<dbReference type="AlphaFoldDB" id="A0A016UWU2"/>
<dbReference type="EMBL" id="JARK01001362">
    <property type="protein sequence ID" value="EYC18943.1"/>
    <property type="molecule type" value="Genomic_DNA"/>
</dbReference>
<dbReference type="Proteomes" id="UP000024635">
    <property type="component" value="Unassembled WGS sequence"/>
</dbReference>
<accession>A0A016UWU2</accession>
<dbReference type="OrthoDB" id="5835829at2759"/>
<proteinExistence type="predicted"/>
<sequence length="206" mass="23537">MPLYPNAWVQFPLLHLNERHRTAKSNFFEAEHEKTRRRGSRYSGKNVIGGKLRCRKPAVTSRLCSCCAHNRLGMWKHRQLRPSTIHAMLLSGISREPFVLGPVSSPPPERKASHCQVELLRIRTQKDAKTRKSLLCFVHTLPTFIFTPLHFQVTHARSGADKLNFMQYFVVGVILFMTSVFVLIFATIFDVSLSIVHNTPKQSARG</sequence>
<evidence type="ECO:0000313" key="2">
    <source>
        <dbReference type="EMBL" id="EYC18943.1"/>
    </source>
</evidence>
<comment type="caution">
    <text evidence="2">The sequence shown here is derived from an EMBL/GenBank/DDBJ whole genome shotgun (WGS) entry which is preliminary data.</text>
</comment>
<name>A0A016UWU2_9BILA</name>
<feature type="transmembrane region" description="Helical" evidence="1">
    <location>
        <begin position="165"/>
        <end position="189"/>
    </location>
</feature>
<evidence type="ECO:0000256" key="1">
    <source>
        <dbReference type="SAM" id="Phobius"/>
    </source>
</evidence>
<gene>
    <name evidence="2" type="primary">Acey_s0026.g1468</name>
    <name evidence="2" type="ORF">Y032_0026g1468</name>
</gene>
<evidence type="ECO:0000313" key="3">
    <source>
        <dbReference type="Proteomes" id="UP000024635"/>
    </source>
</evidence>
<keyword evidence="1" id="KW-1133">Transmembrane helix</keyword>
<keyword evidence="1" id="KW-0472">Membrane</keyword>
<keyword evidence="3" id="KW-1185">Reference proteome</keyword>